<evidence type="ECO:0000313" key="2">
    <source>
        <dbReference type="EMBL" id="GFQ86216.1"/>
    </source>
</evidence>
<gene>
    <name evidence="2" type="ORF">TNCT_727861</name>
</gene>
<name>A0A8X6FQB2_TRICU</name>
<protein>
    <submittedName>
        <fullName evidence="2">Uncharacterized protein</fullName>
    </submittedName>
</protein>
<keyword evidence="3" id="KW-1185">Reference proteome</keyword>
<evidence type="ECO:0000313" key="3">
    <source>
        <dbReference type="Proteomes" id="UP000887116"/>
    </source>
</evidence>
<dbReference type="Proteomes" id="UP000887116">
    <property type="component" value="Unassembled WGS sequence"/>
</dbReference>
<dbReference type="OrthoDB" id="8583783at2759"/>
<accession>A0A8X6FQB2</accession>
<evidence type="ECO:0000256" key="1">
    <source>
        <dbReference type="SAM" id="MobiDB-lite"/>
    </source>
</evidence>
<feature type="region of interest" description="Disordered" evidence="1">
    <location>
        <begin position="71"/>
        <end position="117"/>
    </location>
</feature>
<proteinExistence type="predicted"/>
<dbReference type="EMBL" id="BMAO01023039">
    <property type="protein sequence ID" value="GFQ86216.1"/>
    <property type="molecule type" value="Genomic_DNA"/>
</dbReference>
<sequence length="117" mass="13369">MGQISHYNCDRTLANERVSVPPNFSCSQYLSNQAAYKQHGRYQMADDFNYSSVTSQNGACQNPWQSTVPYHSPVKNPLSVHQYGSDSQNKIRTNTRLPVRSPYERKRRPRASMVNNG</sequence>
<organism evidence="2 3">
    <name type="scientific">Trichonephila clavata</name>
    <name type="common">Joro spider</name>
    <name type="synonym">Nephila clavata</name>
    <dbReference type="NCBI Taxonomy" id="2740835"/>
    <lineage>
        <taxon>Eukaryota</taxon>
        <taxon>Metazoa</taxon>
        <taxon>Ecdysozoa</taxon>
        <taxon>Arthropoda</taxon>
        <taxon>Chelicerata</taxon>
        <taxon>Arachnida</taxon>
        <taxon>Araneae</taxon>
        <taxon>Araneomorphae</taxon>
        <taxon>Entelegynae</taxon>
        <taxon>Araneoidea</taxon>
        <taxon>Nephilidae</taxon>
        <taxon>Trichonephila</taxon>
    </lineage>
</organism>
<dbReference type="AlphaFoldDB" id="A0A8X6FQB2"/>
<feature type="compositionally biased region" description="Polar residues" evidence="1">
    <location>
        <begin position="82"/>
        <end position="96"/>
    </location>
</feature>
<comment type="caution">
    <text evidence="2">The sequence shown here is derived from an EMBL/GenBank/DDBJ whole genome shotgun (WGS) entry which is preliminary data.</text>
</comment>
<reference evidence="2" key="1">
    <citation type="submission" date="2020-07" db="EMBL/GenBank/DDBJ databases">
        <title>Multicomponent nature underlies the extraordinary mechanical properties of spider dragline silk.</title>
        <authorList>
            <person name="Kono N."/>
            <person name="Nakamura H."/>
            <person name="Mori M."/>
            <person name="Yoshida Y."/>
            <person name="Ohtoshi R."/>
            <person name="Malay A.D."/>
            <person name="Moran D.A.P."/>
            <person name="Tomita M."/>
            <person name="Numata K."/>
            <person name="Arakawa K."/>
        </authorList>
    </citation>
    <scope>NUCLEOTIDE SEQUENCE</scope>
</reference>